<evidence type="ECO:0000313" key="3">
    <source>
        <dbReference type="EMBL" id="WCR10588.1"/>
    </source>
</evidence>
<gene>
    <name evidence="3" type="ORF">JHW45_16320</name>
</gene>
<name>A0ABY7SUI0_9RHOB</name>
<keyword evidence="4" id="KW-1185">Reference proteome</keyword>
<accession>A0ABY7SUI0</accession>
<keyword evidence="1" id="KW-0560">Oxidoreductase</keyword>
<feature type="domain" description="FAD dependent oxidoreductase" evidence="2">
    <location>
        <begin position="29"/>
        <end position="380"/>
    </location>
</feature>
<dbReference type="PANTHER" id="PTHR13847:SF275">
    <property type="entry name" value="GAMMA-GLUTAMYLPUTRESCINE OXIDOREDUCTASE"/>
    <property type="match status" value="1"/>
</dbReference>
<proteinExistence type="predicted"/>
<protein>
    <submittedName>
        <fullName evidence="3">FAD-binding oxidoreductase</fullName>
    </submittedName>
</protein>
<dbReference type="EMBL" id="CP067134">
    <property type="protein sequence ID" value="WCR10588.1"/>
    <property type="molecule type" value="Genomic_DNA"/>
</dbReference>
<evidence type="ECO:0000313" key="4">
    <source>
        <dbReference type="Proteomes" id="UP001218412"/>
    </source>
</evidence>
<reference evidence="3 4" key="1">
    <citation type="submission" date="2021-01" db="EMBL/GenBank/DDBJ databases">
        <title>Biogeographic distribution of Paracoccus.</title>
        <authorList>
            <person name="Hollensteiner J."/>
            <person name="Leineberger J."/>
            <person name="Brinkhoff T."/>
            <person name="Daniel R."/>
        </authorList>
    </citation>
    <scope>NUCLEOTIDE SEQUENCE [LARGE SCALE GENOMIC DNA]</scope>
    <source>
        <strain evidence="3 4">LMG25392</strain>
    </source>
</reference>
<dbReference type="InterPro" id="IPR006076">
    <property type="entry name" value="FAD-dep_OxRdtase"/>
</dbReference>
<dbReference type="SUPFAM" id="SSF51905">
    <property type="entry name" value="FAD/NAD(P)-binding domain"/>
    <property type="match status" value="1"/>
</dbReference>
<dbReference type="Pfam" id="PF01266">
    <property type="entry name" value="DAO"/>
    <property type="match status" value="1"/>
</dbReference>
<dbReference type="Proteomes" id="UP001218412">
    <property type="component" value="Chromosome"/>
</dbReference>
<organism evidence="3 4">
    <name type="scientific">Paracoccus stylophorae</name>
    <dbReference type="NCBI Taxonomy" id="659350"/>
    <lineage>
        <taxon>Bacteria</taxon>
        <taxon>Pseudomonadati</taxon>
        <taxon>Pseudomonadota</taxon>
        <taxon>Alphaproteobacteria</taxon>
        <taxon>Rhodobacterales</taxon>
        <taxon>Paracoccaceae</taxon>
        <taxon>Paracoccus</taxon>
    </lineage>
</organism>
<evidence type="ECO:0000256" key="1">
    <source>
        <dbReference type="ARBA" id="ARBA00023002"/>
    </source>
</evidence>
<evidence type="ECO:0000259" key="2">
    <source>
        <dbReference type="Pfam" id="PF01266"/>
    </source>
</evidence>
<dbReference type="RefSeq" id="WP_272858649.1">
    <property type="nucleotide sequence ID" value="NZ_CP067134.1"/>
</dbReference>
<dbReference type="PANTHER" id="PTHR13847">
    <property type="entry name" value="SARCOSINE DEHYDROGENASE-RELATED"/>
    <property type="match status" value="1"/>
</dbReference>
<dbReference type="Gene3D" id="3.50.50.60">
    <property type="entry name" value="FAD/NAD(P)-binding domain"/>
    <property type="match status" value="1"/>
</dbReference>
<dbReference type="Gene3D" id="3.30.9.10">
    <property type="entry name" value="D-Amino Acid Oxidase, subunit A, domain 2"/>
    <property type="match status" value="1"/>
</dbReference>
<sequence>MSRPDTNLWRVSSAETLAAPGIAEDASADLVIIGGGFTGCSAALEAARRGARVILLEARTIGHGGSGRNVGLVNAGLWLPPDDVLAITGERAGHRLLGALAEGPATVWRIIAREDIDCDPVRRGTLHLAHAPAGLRDLRRRHRQGNRLGAPVQLLDAAETARRVGSACFHGALWDPRAGTIQPLAYCRGLARAARAAGARLHENAQATAIRHQAGVWQVESGGHLVRAPLLLMATNAYHDALSGSAGPQFVPVSFSQFATAPLPPDLRRRILPGGEGCWDTATVMTSLRMDRDGRLILGAIGNVEGAGGPVHAAWARRKLRRLFPELAGQPFANVWRGRIAMTGDHVPRIVRLGPGGLNVFGYSGRGIAPGTVFGTAAAAALLEGDEDALPLPVSAAHDERMTALRGICYETGATLAHLAGPVPFR</sequence>
<dbReference type="InterPro" id="IPR036188">
    <property type="entry name" value="FAD/NAD-bd_sf"/>
</dbReference>